<proteinExistence type="predicted"/>
<evidence type="ECO:0000259" key="1">
    <source>
        <dbReference type="Pfam" id="PF18929"/>
    </source>
</evidence>
<evidence type="ECO:0000313" key="3">
    <source>
        <dbReference type="Proteomes" id="UP000176740"/>
    </source>
</evidence>
<evidence type="ECO:0000313" key="2">
    <source>
        <dbReference type="EMBL" id="OGD97146.1"/>
    </source>
</evidence>
<comment type="caution">
    <text evidence="2">The sequence shown here is derived from an EMBL/GenBank/DDBJ whole genome shotgun (WGS) entry which is preliminary data.</text>
</comment>
<feature type="domain" description="DUF5678" evidence="1">
    <location>
        <begin position="9"/>
        <end position="56"/>
    </location>
</feature>
<dbReference type="InterPro" id="IPR043734">
    <property type="entry name" value="DUF5678"/>
</dbReference>
<dbReference type="Proteomes" id="UP000176740">
    <property type="component" value="Unassembled WGS sequence"/>
</dbReference>
<dbReference type="EMBL" id="MFBO01000037">
    <property type="protein sequence ID" value="OGD97146.1"/>
    <property type="molecule type" value="Genomic_DNA"/>
</dbReference>
<reference evidence="2 3" key="1">
    <citation type="journal article" date="2016" name="Nat. Commun.">
        <title>Thousands of microbial genomes shed light on interconnected biogeochemical processes in an aquifer system.</title>
        <authorList>
            <person name="Anantharaman K."/>
            <person name="Brown C.T."/>
            <person name="Hug L.A."/>
            <person name="Sharon I."/>
            <person name="Castelle C.J."/>
            <person name="Probst A.J."/>
            <person name="Thomas B.C."/>
            <person name="Singh A."/>
            <person name="Wilkins M.J."/>
            <person name="Karaoz U."/>
            <person name="Brodie E.L."/>
            <person name="Williams K.H."/>
            <person name="Hubbard S.S."/>
            <person name="Banfield J.F."/>
        </authorList>
    </citation>
    <scope>NUCLEOTIDE SEQUENCE [LARGE SCALE GENOMIC DNA]</scope>
</reference>
<accession>A0A1F5GZ29</accession>
<dbReference type="STRING" id="1797725.A3A49_00945"/>
<name>A0A1F5GZ29_9BACT</name>
<organism evidence="2 3">
    <name type="scientific">Candidatus Curtissbacteria bacterium RIFCSPLOWO2_01_FULL_38_11b</name>
    <dbReference type="NCBI Taxonomy" id="1797725"/>
    <lineage>
        <taxon>Bacteria</taxon>
        <taxon>Candidatus Curtissiibacteriota</taxon>
    </lineage>
</organism>
<dbReference type="Pfam" id="PF18929">
    <property type="entry name" value="DUF5678"/>
    <property type="match status" value="1"/>
</dbReference>
<gene>
    <name evidence="2" type="ORF">A3A49_00945</name>
</gene>
<sequence>MAARDLTQIYKKYKGKWVALTPDEKSVVASGLTLKKILQDAKKKGYDHPIVMRVPPAVVPYIGTPFFVDEV</sequence>
<protein>
    <recommendedName>
        <fullName evidence="1">DUF5678 domain-containing protein</fullName>
    </recommendedName>
</protein>
<dbReference type="AlphaFoldDB" id="A0A1F5GZ29"/>